<accession>A0ABS1VJS2</accession>
<comment type="caution">
    <text evidence="2">The sequence shown here is derived from an EMBL/GenBank/DDBJ whole genome shotgun (WGS) entry which is preliminary data.</text>
</comment>
<dbReference type="EMBL" id="JAENHO010000002">
    <property type="protein sequence ID" value="MBL7254007.1"/>
    <property type="molecule type" value="Genomic_DNA"/>
</dbReference>
<dbReference type="Pfam" id="PF12770">
    <property type="entry name" value="CHAT"/>
    <property type="match status" value="1"/>
</dbReference>
<proteinExistence type="predicted"/>
<dbReference type="InterPro" id="IPR024983">
    <property type="entry name" value="CHAT_dom"/>
</dbReference>
<reference evidence="2 3" key="1">
    <citation type="submission" date="2021-01" db="EMBL/GenBank/DDBJ databases">
        <title>Actinoplanes sp. nov. LDG1-01 isolated from lichen.</title>
        <authorList>
            <person name="Saeng-In P."/>
            <person name="Phongsopitanun W."/>
            <person name="Kanchanasin P."/>
            <person name="Yuki M."/>
            <person name="Kudo T."/>
            <person name="Ohkuma M."/>
            <person name="Tanasupawat S."/>
        </authorList>
    </citation>
    <scope>NUCLEOTIDE SEQUENCE [LARGE SCALE GENOMIC DNA]</scope>
    <source>
        <strain evidence="2 3">LDG1-01</strain>
    </source>
</reference>
<dbReference type="Proteomes" id="UP000598996">
    <property type="component" value="Unassembled WGS sequence"/>
</dbReference>
<gene>
    <name evidence="2" type="ORF">JKJ07_06755</name>
</gene>
<protein>
    <submittedName>
        <fullName evidence="2">CHAT domain-containing protein</fullName>
    </submittedName>
</protein>
<evidence type="ECO:0000313" key="2">
    <source>
        <dbReference type="EMBL" id="MBL7254007.1"/>
    </source>
</evidence>
<sequence length="1073" mass="115740">MTVVEQLQVIDELTALYHALPEDDPDRLAVSLQLSLAHLVRYRQDQHLPALDASIAYGGNVLHRLSPGHPSWLGLMQHLAGTLLTRHEKTADPADLDEAIGAARAALAVAPNAALFVILCTALLTRRRPGDLDVAVRCGRAALDAGKAVSGSSGWTVDLAHALEERFHQRGGDRDLGQAVELLDRVDDSGRDGRYWHVRGSVLLSRAQVAVDHADVGHAITAFRAADRLACNDPMKRADSLGGLGGALVLRFERCGQEVDLDEAVEAQRQAVRLAESRPEAVAHHRSGCALALMRRHEHTGNREDLSEAVELARAAAAFPQPDDAVATAVASTTLQIILQSRYDLLADTSDLRESIAVGRRLLKLLPPGSPQRVTCLFNLAMSLRESYDRDGEPEEIAESISLLTTCLAECGEDFPERAVVLGDLSRSYCLRYRRSGAPADLDRAVEFSGAAVALSRDGRLVEGHLSVMLESLRRGHRDVGLDELVSVAERALAEAAPGPRGSVALFNAAVGCWQRFLHRGDTRDAALAQRRYRDVAIAAPESGPVGLRVRAARGWQTASMARADLAEAVAASAAIVALLPLLAWHGIGGADRRRLLTTMFGAASDSAGCAIEAGRPAVAVEHLEEGRTILWSQVLDIRGDLSQLHKSHPGLADRLDEVRSALDAAGRSALAPSGRSHQTAEDVDGRMALAREWDDLVARVRARPGFAGFLRPPRLEALLPAAADGPVVILNVSQWRCDALIVRTSGVEVVELPLLTADIVTERVQAYLEIVRGWQGRDLASAAEADAKDDALGDSLRWMWDSFAAPVLDHLGYVAPPVPGSDWPRIWWCPTGLLALLPIHAAGYHSTPGKAVLDRVVSSYTPTLRALLAAREGRAGGGRLLFVGMPDTPGQADLPNVNREEESIVRLFADRCTRLVGPAAEREAVMKALLEHDSVHFACHGEQSLGDPSLGRLFLQDGDLTVTDFASRRFHGEFAYLSGCKTAVGGFTLPDEAISLAAALYYMGYRHVIATLWSVRDDHAAQVAEDVYLALVRDGVLQPGGAARALHDAVRRLREALRNRPGVWTPFTHTGP</sequence>
<dbReference type="RefSeq" id="WP_202990355.1">
    <property type="nucleotide sequence ID" value="NZ_JAENHO010000002.1"/>
</dbReference>
<keyword evidence="3" id="KW-1185">Reference proteome</keyword>
<name>A0ABS1VJS2_9ACTN</name>
<dbReference type="InterPro" id="IPR011990">
    <property type="entry name" value="TPR-like_helical_dom_sf"/>
</dbReference>
<feature type="domain" description="CHAT" evidence="1">
    <location>
        <begin position="796"/>
        <end position="1072"/>
    </location>
</feature>
<dbReference type="Gene3D" id="1.25.40.10">
    <property type="entry name" value="Tetratricopeptide repeat domain"/>
    <property type="match status" value="2"/>
</dbReference>
<organism evidence="2 3">
    <name type="scientific">Paractinoplanes lichenicola</name>
    <dbReference type="NCBI Taxonomy" id="2802976"/>
    <lineage>
        <taxon>Bacteria</taxon>
        <taxon>Bacillati</taxon>
        <taxon>Actinomycetota</taxon>
        <taxon>Actinomycetes</taxon>
        <taxon>Micromonosporales</taxon>
        <taxon>Micromonosporaceae</taxon>
        <taxon>Paractinoplanes</taxon>
    </lineage>
</organism>
<evidence type="ECO:0000259" key="1">
    <source>
        <dbReference type="Pfam" id="PF12770"/>
    </source>
</evidence>
<evidence type="ECO:0000313" key="3">
    <source>
        <dbReference type="Proteomes" id="UP000598996"/>
    </source>
</evidence>